<keyword evidence="1" id="KW-0812">Transmembrane</keyword>
<evidence type="ECO:0000313" key="2">
    <source>
        <dbReference type="EMBL" id="MBC5695637.1"/>
    </source>
</evidence>
<protein>
    <submittedName>
        <fullName evidence="2">Uncharacterized protein</fullName>
    </submittedName>
</protein>
<accession>A0ABR7GMU7</accession>
<dbReference type="RefSeq" id="WP_186969861.1">
    <property type="nucleotide sequence ID" value="NZ_JACOPK010000005.1"/>
</dbReference>
<name>A0ABR7GMU7_9FIRM</name>
<feature type="transmembrane region" description="Helical" evidence="1">
    <location>
        <begin position="50"/>
        <end position="70"/>
    </location>
</feature>
<evidence type="ECO:0000256" key="1">
    <source>
        <dbReference type="SAM" id="Phobius"/>
    </source>
</evidence>
<dbReference type="Proteomes" id="UP000641741">
    <property type="component" value="Unassembled WGS sequence"/>
</dbReference>
<reference evidence="2 3" key="1">
    <citation type="submission" date="2020-08" db="EMBL/GenBank/DDBJ databases">
        <title>Genome public.</title>
        <authorList>
            <person name="Liu C."/>
            <person name="Sun Q."/>
        </authorList>
    </citation>
    <scope>NUCLEOTIDE SEQUENCE [LARGE SCALE GENOMIC DNA]</scope>
    <source>
        <strain evidence="2 3">M2</strain>
    </source>
</reference>
<keyword evidence="3" id="KW-1185">Reference proteome</keyword>
<evidence type="ECO:0000313" key="3">
    <source>
        <dbReference type="Proteomes" id="UP000641741"/>
    </source>
</evidence>
<keyword evidence="1" id="KW-0472">Membrane</keyword>
<organism evidence="2 3">
    <name type="scientific">Agathobaculum hominis</name>
    <dbReference type="NCBI Taxonomy" id="2763014"/>
    <lineage>
        <taxon>Bacteria</taxon>
        <taxon>Bacillati</taxon>
        <taxon>Bacillota</taxon>
        <taxon>Clostridia</taxon>
        <taxon>Eubacteriales</taxon>
        <taxon>Butyricicoccaceae</taxon>
        <taxon>Agathobaculum</taxon>
    </lineage>
</organism>
<proteinExistence type="predicted"/>
<sequence>MMNKTALLHEAKQQQQALRQLSHWKRIAMLLSSCAAVLAWWGIAGSGLRFAGGVCGVVIALVCAVCAAVIGRGIRNGNRNVANILSAAEQA</sequence>
<gene>
    <name evidence="2" type="ORF">H8S02_06730</name>
</gene>
<feature type="transmembrane region" description="Helical" evidence="1">
    <location>
        <begin position="27"/>
        <end position="44"/>
    </location>
</feature>
<keyword evidence="1" id="KW-1133">Transmembrane helix</keyword>
<comment type="caution">
    <text evidence="2">The sequence shown here is derived from an EMBL/GenBank/DDBJ whole genome shotgun (WGS) entry which is preliminary data.</text>
</comment>
<dbReference type="EMBL" id="JACOPK010000005">
    <property type="protein sequence ID" value="MBC5695637.1"/>
    <property type="molecule type" value="Genomic_DNA"/>
</dbReference>